<dbReference type="SUPFAM" id="SSF53335">
    <property type="entry name" value="S-adenosyl-L-methionine-dependent methyltransferases"/>
    <property type="match status" value="1"/>
</dbReference>
<sequence length="286" mass="32370">MAHWLAALRLHILSSEPALLAMFDLYAAEARFGRHFIEEDLRALRVGSAILEVGAGALLLSTQLVREGYAVTALEPTGHGFGHFARLRGRVLEYSKAQACCPVLLEIEAEQLDSRLGFDLCFSINVMEHVSAVERVIERVTGSLKPGASYHFTCPNYLFPYEPHFNIPTLFCKAWTERLFSRRISTHPALDDPAGLWRSLNWITVTQVRRTVRRDPALRVRFQRSLLVRMLARAASDAQFSARRSTWLVALLRGLHFLQLHRLAAFIPATLQPVMDCRITRITPPN</sequence>
<dbReference type="InterPro" id="IPR013217">
    <property type="entry name" value="Methyltransf_12"/>
</dbReference>
<name>A0A3N0UXY4_9PROT</name>
<protein>
    <recommendedName>
        <fullName evidence="1">Methyltransferase type 12 domain-containing protein</fullName>
    </recommendedName>
</protein>
<accession>A0A3N0UXY4</accession>
<dbReference type="Pfam" id="PF08242">
    <property type="entry name" value="Methyltransf_12"/>
    <property type="match status" value="1"/>
</dbReference>
<dbReference type="Proteomes" id="UP000275137">
    <property type="component" value="Unassembled WGS sequence"/>
</dbReference>
<evidence type="ECO:0000259" key="1">
    <source>
        <dbReference type="Pfam" id="PF08242"/>
    </source>
</evidence>
<evidence type="ECO:0000313" key="3">
    <source>
        <dbReference type="Proteomes" id="UP000275137"/>
    </source>
</evidence>
<dbReference type="Gene3D" id="3.40.50.150">
    <property type="entry name" value="Vaccinia Virus protein VP39"/>
    <property type="match status" value="1"/>
</dbReference>
<organism evidence="2 3">
    <name type="scientific">Pseudomethylobacillus aquaticus</name>
    <dbReference type="NCBI Taxonomy" id="2676064"/>
    <lineage>
        <taxon>Bacteria</taxon>
        <taxon>Pseudomonadati</taxon>
        <taxon>Pseudomonadota</taxon>
        <taxon>Betaproteobacteria</taxon>
        <taxon>Nitrosomonadales</taxon>
        <taxon>Methylophilaceae</taxon>
        <taxon>Pseudomethylobacillus</taxon>
    </lineage>
</organism>
<evidence type="ECO:0000313" key="2">
    <source>
        <dbReference type="EMBL" id="ROH85380.1"/>
    </source>
</evidence>
<feature type="domain" description="Methyltransferase type 12" evidence="1">
    <location>
        <begin position="51"/>
        <end position="148"/>
    </location>
</feature>
<gene>
    <name evidence="2" type="ORF">ED236_10725</name>
</gene>
<reference evidence="2 3" key="1">
    <citation type="submission" date="2018-10" db="EMBL/GenBank/DDBJ databases">
        <authorList>
            <person name="Chen W.-M."/>
        </authorList>
    </citation>
    <scope>NUCLEOTIDE SEQUENCE [LARGE SCALE GENOMIC DNA]</scope>
    <source>
        <strain evidence="2 3">H-5</strain>
    </source>
</reference>
<proteinExistence type="predicted"/>
<dbReference type="AlphaFoldDB" id="A0A3N0UXY4"/>
<comment type="caution">
    <text evidence="2">The sequence shown here is derived from an EMBL/GenBank/DDBJ whole genome shotgun (WGS) entry which is preliminary data.</text>
</comment>
<keyword evidence="3" id="KW-1185">Reference proteome</keyword>
<dbReference type="InterPro" id="IPR029063">
    <property type="entry name" value="SAM-dependent_MTases_sf"/>
</dbReference>
<dbReference type="EMBL" id="RJVP01000006">
    <property type="protein sequence ID" value="ROH85380.1"/>
    <property type="molecule type" value="Genomic_DNA"/>
</dbReference>